<sequence>MPSRPELYLPPEGLRFLRPYPFGRTLLYTKSVPPDPLPTFEPSSGPTTLYTITDHLRVLRQALTEHVPYTGGVHPVKPETLAVYYDTRDRNARVIDLGNAVEEHLDGLAAACKPAPFGVDQEDILDETYRKAGQLDLTEFATRIDVVASGLLDAIIPDILEGQNSASDKVLRAEMYTLNVYGSGSFFKAHKDTPRGEDMIGSLVLVFPTAHTGGELTLSHGGNTWTFDSAAELAARTPASTPAVAYVAFYSDVTHAVEPVRSGHRVSITYNLFLVDRPLPCTLAPAGGHRTAPVQERTVEATLRALLADATFLPEGGLLAFGLAHQYPMPAPPRFTWVEGKRVLDTSTSMVEPVLQLLKGSDARIRSAAEAAGLETRVRLLYNSGENASGGGNDVLVDHVLNMEEVNEEYDMSVKDEIEKGGLILDRGAERAEYLKAKGLDRRWFQKHEPKGGVPVHWVTQITEANRVGTSYVAFGNSASLKHVYGNAALFLSVPAMGTGVRAAPRPA</sequence>
<name>A0AAD6UAK9_9AGAR</name>
<gene>
    <name evidence="2" type="ORF">B0H15DRAFT_1020826</name>
</gene>
<keyword evidence="3" id="KW-1185">Reference proteome</keyword>
<dbReference type="InterPro" id="IPR005123">
    <property type="entry name" value="Oxoglu/Fe-dep_dioxygenase_dom"/>
</dbReference>
<evidence type="ECO:0000259" key="1">
    <source>
        <dbReference type="PROSITE" id="PS51471"/>
    </source>
</evidence>
<protein>
    <recommendedName>
        <fullName evidence="1">Fe2OG dioxygenase domain-containing protein</fullName>
    </recommendedName>
</protein>
<comment type="caution">
    <text evidence="2">The sequence shown here is derived from an EMBL/GenBank/DDBJ whole genome shotgun (WGS) entry which is preliminary data.</text>
</comment>
<proteinExistence type="predicted"/>
<dbReference type="PANTHER" id="PTHR33099:SF14">
    <property type="entry name" value="PROLYL 4-HYDROXYLASE ALPHA SUBUNIT FE(2+) 2OG DIOXYGENASE DOMAIN-CONTAINING PROTEIN"/>
    <property type="match status" value="1"/>
</dbReference>
<evidence type="ECO:0000313" key="2">
    <source>
        <dbReference type="EMBL" id="KAJ7093441.1"/>
    </source>
</evidence>
<dbReference type="Proteomes" id="UP001222325">
    <property type="component" value="Unassembled WGS sequence"/>
</dbReference>
<dbReference type="Gene3D" id="2.60.120.620">
    <property type="entry name" value="q2cbj1_9rhob like domain"/>
    <property type="match status" value="1"/>
</dbReference>
<dbReference type="Pfam" id="PF13640">
    <property type="entry name" value="2OG-FeII_Oxy_3"/>
    <property type="match status" value="1"/>
</dbReference>
<accession>A0AAD6UAK9</accession>
<reference evidence="2" key="1">
    <citation type="submission" date="2023-03" db="EMBL/GenBank/DDBJ databases">
        <title>Massive genome expansion in bonnet fungi (Mycena s.s.) driven by repeated elements and novel gene families across ecological guilds.</title>
        <authorList>
            <consortium name="Lawrence Berkeley National Laboratory"/>
            <person name="Harder C.B."/>
            <person name="Miyauchi S."/>
            <person name="Viragh M."/>
            <person name="Kuo A."/>
            <person name="Thoen E."/>
            <person name="Andreopoulos B."/>
            <person name="Lu D."/>
            <person name="Skrede I."/>
            <person name="Drula E."/>
            <person name="Henrissat B."/>
            <person name="Morin E."/>
            <person name="Kohler A."/>
            <person name="Barry K."/>
            <person name="LaButti K."/>
            <person name="Morin E."/>
            <person name="Salamov A."/>
            <person name="Lipzen A."/>
            <person name="Mereny Z."/>
            <person name="Hegedus B."/>
            <person name="Baldrian P."/>
            <person name="Stursova M."/>
            <person name="Weitz H."/>
            <person name="Taylor A."/>
            <person name="Grigoriev I.V."/>
            <person name="Nagy L.G."/>
            <person name="Martin F."/>
            <person name="Kauserud H."/>
        </authorList>
    </citation>
    <scope>NUCLEOTIDE SEQUENCE</scope>
    <source>
        <strain evidence="2">CBHHK173m</strain>
    </source>
</reference>
<evidence type="ECO:0000313" key="3">
    <source>
        <dbReference type="Proteomes" id="UP001222325"/>
    </source>
</evidence>
<dbReference type="EMBL" id="JARJCN010000016">
    <property type="protein sequence ID" value="KAJ7093441.1"/>
    <property type="molecule type" value="Genomic_DNA"/>
</dbReference>
<dbReference type="InterPro" id="IPR044862">
    <property type="entry name" value="Pro_4_hyd_alph_FE2OG_OXY"/>
</dbReference>
<feature type="domain" description="Fe2OG dioxygenase" evidence="1">
    <location>
        <begin position="172"/>
        <end position="276"/>
    </location>
</feature>
<dbReference type="AlphaFoldDB" id="A0AAD6UAK9"/>
<dbReference type="PANTHER" id="PTHR33099">
    <property type="entry name" value="FE2OG DIOXYGENASE DOMAIN-CONTAINING PROTEIN"/>
    <property type="match status" value="1"/>
</dbReference>
<dbReference type="PROSITE" id="PS51471">
    <property type="entry name" value="FE2OG_OXY"/>
    <property type="match status" value="1"/>
</dbReference>
<organism evidence="2 3">
    <name type="scientific">Mycena belliarum</name>
    <dbReference type="NCBI Taxonomy" id="1033014"/>
    <lineage>
        <taxon>Eukaryota</taxon>
        <taxon>Fungi</taxon>
        <taxon>Dikarya</taxon>
        <taxon>Basidiomycota</taxon>
        <taxon>Agaricomycotina</taxon>
        <taxon>Agaricomycetes</taxon>
        <taxon>Agaricomycetidae</taxon>
        <taxon>Agaricales</taxon>
        <taxon>Marasmiineae</taxon>
        <taxon>Mycenaceae</taxon>
        <taxon>Mycena</taxon>
    </lineage>
</organism>